<protein>
    <submittedName>
        <fullName evidence="1">Mitochondrial fission protein ELM1</fullName>
    </submittedName>
</protein>
<keyword evidence="2" id="KW-1185">Reference proteome</keyword>
<comment type="caution">
    <text evidence="1">The sequence shown here is derived from an EMBL/GenBank/DDBJ whole genome shotgun (WGS) entry which is preliminary data.</text>
</comment>
<dbReference type="Pfam" id="PF06258">
    <property type="entry name" value="Mito_fiss_Elm1"/>
    <property type="match status" value="1"/>
</dbReference>
<dbReference type="PANTHER" id="PTHR33986:SF15">
    <property type="entry name" value="MITOCHONDRIAL FISSION PROTEIN ELM1"/>
    <property type="match status" value="1"/>
</dbReference>
<evidence type="ECO:0000313" key="2">
    <source>
        <dbReference type="Proteomes" id="UP000759443"/>
    </source>
</evidence>
<reference evidence="1 2" key="1">
    <citation type="submission" date="2021-03" db="EMBL/GenBank/DDBJ databases">
        <title>Genomic Encyclopedia of Type Strains, Phase IV (KMG-IV): sequencing the most valuable type-strain genomes for metagenomic binning, comparative biology and taxonomic classification.</title>
        <authorList>
            <person name="Goeker M."/>
        </authorList>
    </citation>
    <scope>NUCLEOTIDE SEQUENCE [LARGE SCALE GENOMIC DNA]</scope>
    <source>
        <strain evidence="1 2">DSM 21600</strain>
    </source>
</reference>
<dbReference type="InterPro" id="IPR009367">
    <property type="entry name" value="Elm1-like"/>
</dbReference>
<proteinExistence type="predicted"/>
<sequence length="323" mass="34773">MTVAPEKPDIWVLTDGKAGDEQPLIGIAEAMGGKISIRRVHPRKAFALLMPFGPIDPREAADRAGSPIAPPFPDICLATGRRAVAYLRALKRASPQTTTVFLKDPRTTRHGADLVVVQSHDAGRVENALVVATAPNRMGPSILDELRLSPPRHLAELPSPRIAVLVGGNSRHHRFSGSDIDSFVQGLASIHRDGGSLMITTSRRTPPELADRLARLAQQERVLMWSGEGENPLAAYLALADQVVVTADSTNMVGDGAGAGRPVQVFHPTGGHAKINRFLDALSQQAAIGRFPEDLATESYAPVNSTRQIAEAVLDLWRKNRSD</sequence>
<dbReference type="SUPFAM" id="SSF53756">
    <property type="entry name" value="UDP-Glycosyltransferase/glycogen phosphorylase"/>
    <property type="match status" value="1"/>
</dbReference>
<gene>
    <name evidence="1" type="ORF">J2Z17_004102</name>
</gene>
<dbReference type="EMBL" id="JAGGJU010000012">
    <property type="protein sequence ID" value="MBP1852644.1"/>
    <property type="molecule type" value="Genomic_DNA"/>
</dbReference>
<name>A0ABS4E3W4_9HYPH</name>
<dbReference type="PANTHER" id="PTHR33986">
    <property type="entry name" value="OS02G0535700 PROTEIN"/>
    <property type="match status" value="1"/>
</dbReference>
<dbReference type="Proteomes" id="UP000759443">
    <property type="component" value="Unassembled WGS sequence"/>
</dbReference>
<organism evidence="1 2">
    <name type="scientific">Rhizobium halophytocola</name>
    <dbReference type="NCBI Taxonomy" id="735519"/>
    <lineage>
        <taxon>Bacteria</taxon>
        <taxon>Pseudomonadati</taxon>
        <taxon>Pseudomonadota</taxon>
        <taxon>Alphaproteobacteria</taxon>
        <taxon>Hyphomicrobiales</taxon>
        <taxon>Rhizobiaceae</taxon>
        <taxon>Rhizobium/Agrobacterium group</taxon>
        <taxon>Rhizobium</taxon>
    </lineage>
</organism>
<evidence type="ECO:0000313" key="1">
    <source>
        <dbReference type="EMBL" id="MBP1852644.1"/>
    </source>
</evidence>
<dbReference type="RefSeq" id="WP_209947641.1">
    <property type="nucleotide sequence ID" value="NZ_JAGGJU010000012.1"/>
</dbReference>
<accession>A0ABS4E3W4</accession>